<keyword evidence="2 7" id="KW-0645">Protease</keyword>
<keyword evidence="3" id="KW-0479">Metal-binding</keyword>
<evidence type="ECO:0000259" key="9">
    <source>
        <dbReference type="Pfam" id="PF00082"/>
    </source>
</evidence>
<dbReference type="InterPro" id="IPR050131">
    <property type="entry name" value="Peptidase_S8_subtilisin-like"/>
</dbReference>
<dbReference type="GO" id="GO:0046872">
    <property type="term" value="F:metal ion binding"/>
    <property type="evidence" value="ECO:0007669"/>
    <property type="project" value="UniProtKB-KW"/>
</dbReference>
<dbReference type="InterPro" id="IPR023828">
    <property type="entry name" value="Peptidase_S8_Ser-AS"/>
</dbReference>
<feature type="active site" description="Charge relay system" evidence="6 7">
    <location>
        <position position="322"/>
    </location>
</feature>
<dbReference type="Proteomes" id="UP000192569">
    <property type="component" value="Chromosome I"/>
</dbReference>
<evidence type="ECO:0000256" key="1">
    <source>
        <dbReference type="ARBA" id="ARBA00011073"/>
    </source>
</evidence>
<dbReference type="GO" id="GO:0004252">
    <property type="term" value="F:serine-type endopeptidase activity"/>
    <property type="evidence" value="ECO:0007669"/>
    <property type="project" value="UniProtKB-UniRule"/>
</dbReference>
<dbReference type="SUPFAM" id="SSF52743">
    <property type="entry name" value="Subtilisin-like"/>
    <property type="match status" value="1"/>
</dbReference>
<dbReference type="PROSITE" id="PS51892">
    <property type="entry name" value="SUBTILASE"/>
    <property type="match status" value="1"/>
</dbReference>
<name>A0A1W1W2D9_9FIRM</name>
<keyword evidence="4 7" id="KW-0378">Hydrolase</keyword>
<dbReference type="PANTHER" id="PTHR43806">
    <property type="entry name" value="PEPTIDASE S8"/>
    <property type="match status" value="1"/>
</dbReference>
<protein>
    <submittedName>
        <fullName evidence="10">Subtilisin</fullName>
    </submittedName>
</protein>
<dbReference type="STRING" id="698762.SAMN00808754_3089"/>
<dbReference type="Pfam" id="PF00082">
    <property type="entry name" value="Peptidase_S8"/>
    <property type="match status" value="1"/>
</dbReference>
<accession>A0A1W1W2D9</accession>
<feature type="domain" description="Peptidase S8/S53" evidence="9">
    <location>
        <begin position="126"/>
        <end position="368"/>
    </location>
</feature>
<dbReference type="Gene3D" id="3.30.70.80">
    <property type="entry name" value="Peptidase S8 propeptide/proteinase inhibitor I9"/>
    <property type="match status" value="1"/>
</dbReference>
<dbReference type="GO" id="GO:0006508">
    <property type="term" value="P:proteolysis"/>
    <property type="evidence" value="ECO:0007669"/>
    <property type="project" value="UniProtKB-KW"/>
</dbReference>
<dbReference type="PROSITE" id="PS00137">
    <property type="entry name" value="SUBTILASE_HIS"/>
    <property type="match status" value="1"/>
</dbReference>
<feature type="active site" description="Charge relay system" evidence="6 7">
    <location>
        <position position="135"/>
    </location>
</feature>
<evidence type="ECO:0000256" key="7">
    <source>
        <dbReference type="PROSITE-ProRule" id="PRU01240"/>
    </source>
</evidence>
<dbReference type="InterPro" id="IPR037045">
    <property type="entry name" value="S8pro/Inhibitor_I9_sf"/>
</dbReference>
<dbReference type="RefSeq" id="WP_172839188.1">
    <property type="nucleotide sequence ID" value="NZ_LT838272.1"/>
</dbReference>
<dbReference type="CDD" id="cd07477">
    <property type="entry name" value="Peptidases_S8_Subtilisin_subset"/>
    <property type="match status" value="1"/>
</dbReference>
<dbReference type="InterPro" id="IPR034202">
    <property type="entry name" value="Subtilisin_Carlsberg-like"/>
</dbReference>
<reference evidence="10 11" key="1">
    <citation type="submission" date="2017-04" db="EMBL/GenBank/DDBJ databases">
        <authorList>
            <person name="Afonso C.L."/>
            <person name="Miller P.J."/>
            <person name="Scott M.A."/>
            <person name="Spackman E."/>
            <person name="Goraichik I."/>
            <person name="Dimitrov K.M."/>
            <person name="Suarez D.L."/>
            <person name="Swayne D.E."/>
        </authorList>
    </citation>
    <scope>NUCLEOTIDE SEQUENCE [LARGE SCALE GENOMIC DNA]</scope>
    <source>
        <strain evidence="10 11">ToBE</strain>
    </source>
</reference>
<dbReference type="InterPro" id="IPR015500">
    <property type="entry name" value="Peptidase_S8_subtilisin-rel"/>
</dbReference>
<evidence type="ECO:0000256" key="5">
    <source>
        <dbReference type="ARBA" id="ARBA00022825"/>
    </source>
</evidence>
<dbReference type="InterPro" id="IPR022398">
    <property type="entry name" value="Peptidase_S8_His-AS"/>
</dbReference>
<organism evidence="10 11">
    <name type="scientific">Thermanaeromonas toyohensis ToBE</name>
    <dbReference type="NCBI Taxonomy" id="698762"/>
    <lineage>
        <taxon>Bacteria</taxon>
        <taxon>Bacillati</taxon>
        <taxon>Bacillota</taxon>
        <taxon>Clostridia</taxon>
        <taxon>Neomoorellales</taxon>
        <taxon>Neomoorellaceae</taxon>
        <taxon>Thermanaeromonas</taxon>
    </lineage>
</organism>
<dbReference type="SUPFAM" id="SSF54897">
    <property type="entry name" value="Protease propeptides/inhibitors"/>
    <property type="match status" value="1"/>
</dbReference>
<evidence type="ECO:0000256" key="6">
    <source>
        <dbReference type="PIRSR" id="PIRSR615500-1"/>
    </source>
</evidence>
<evidence type="ECO:0000256" key="2">
    <source>
        <dbReference type="ARBA" id="ARBA00022670"/>
    </source>
</evidence>
<evidence type="ECO:0000313" key="10">
    <source>
        <dbReference type="EMBL" id="SMB99785.1"/>
    </source>
</evidence>
<keyword evidence="5 7" id="KW-0720">Serine protease</keyword>
<dbReference type="InterPro" id="IPR023827">
    <property type="entry name" value="Peptidase_S8_Asp-AS"/>
</dbReference>
<dbReference type="PROSITE" id="PS00136">
    <property type="entry name" value="SUBTILASE_ASP"/>
    <property type="match status" value="1"/>
</dbReference>
<dbReference type="PRINTS" id="PR00723">
    <property type="entry name" value="SUBTILISIN"/>
</dbReference>
<dbReference type="AlphaFoldDB" id="A0A1W1W2D9"/>
<keyword evidence="11" id="KW-1185">Reference proteome</keyword>
<evidence type="ECO:0000256" key="8">
    <source>
        <dbReference type="RuleBase" id="RU003355"/>
    </source>
</evidence>
<sequence>MLPLFILWYTVVLAWEASQLLTSGAKERKIILFSPEVSQERGYQIVRSHGGRVVKELPLINGVVAEFPPEREALAALARHPQVQALEEDGIAETCGLPCPASLTREDIPWGVERIGAPAAWERTMGDGVKVAVLDTGVDSSHPDLRGNLKRRVNLKFPGYPAGDGNGHGTHVAGIIAAAYNNLGVIGVAPRAEIYAVKILDRWGKGYISDIVTGLEWAVKNKVHIANMSLGTSSQSLALKKAVEVALKAGILLVASAGNGGKNGEVLYPARYPGVIAVTATTKQDTLADFSSRGPEVTVAAPGENILSTYPGGRYQVMSGTSMAAPHVSGVLALILAANPSLKATEARRILEETAHKLPGLTPYEQGSGLVYAGWLGVSSDGG</sequence>
<comment type="similarity">
    <text evidence="1 7 8">Belongs to the peptidase S8 family.</text>
</comment>
<dbReference type="InterPro" id="IPR000209">
    <property type="entry name" value="Peptidase_S8/S53_dom"/>
</dbReference>
<evidence type="ECO:0000256" key="3">
    <source>
        <dbReference type="ARBA" id="ARBA00022723"/>
    </source>
</evidence>
<dbReference type="EMBL" id="LT838272">
    <property type="protein sequence ID" value="SMB99785.1"/>
    <property type="molecule type" value="Genomic_DNA"/>
</dbReference>
<feature type="active site" description="Charge relay system" evidence="6 7">
    <location>
        <position position="168"/>
    </location>
</feature>
<dbReference type="InterPro" id="IPR036852">
    <property type="entry name" value="Peptidase_S8/S53_dom_sf"/>
</dbReference>
<dbReference type="PROSITE" id="PS00138">
    <property type="entry name" value="SUBTILASE_SER"/>
    <property type="match status" value="1"/>
</dbReference>
<dbReference type="Gene3D" id="3.40.50.200">
    <property type="entry name" value="Peptidase S8/S53 domain"/>
    <property type="match status" value="1"/>
</dbReference>
<evidence type="ECO:0000313" key="11">
    <source>
        <dbReference type="Proteomes" id="UP000192569"/>
    </source>
</evidence>
<gene>
    <name evidence="10" type="ORF">SAMN00808754_3089</name>
</gene>
<proteinExistence type="inferred from homology"/>
<dbReference type="PANTHER" id="PTHR43806:SF11">
    <property type="entry name" value="CEREVISIN-RELATED"/>
    <property type="match status" value="1"/>
</dbReference>
<evidence type="ECO:0000256" key="4">
    <source>
        <dbReference type="ARBA" id="ARBA00022801"/>
    </source>
</evidence>